<reference evidence="2 3" key="1">
    <citation type="submission" date="2018-11" db="EMBL/GenBank/DDBJ databases">
        <title>Haplotype-resolved cattle genomes.</title>
        <authorList>
            <person name="Low W.Y."/>
            <person name="Tearle R."/>
            <person name="Bickhart D.M."/>
            <person name="Rosen B.D."/>
            <person name="Koren S."/>
            <person name="Rhie A."/>
            <person name="Hiendleder S."/>
            <person name="Phillippy A.M."/>
            <person name="Smith T.P.L."/>
            <person name="Williams J.L."/>
        </authorList>
    </citation>
    <scope>NUCLEOTIDE SEQUENCE [LARGE SCALE GENOMIC DNA]</scope>
</reference>
<evidence type="ECO:0000313" key="3">
    <source>
        <dbReference type="Proteomes" id="UP000429181"/>
    </source>
</evidence>
<evidence type="ECO:0000256" key="1">
    <source>
        <dbReference type="SAM" id="MobiDB-lite"/>
    </source>
</evidence>
<feature type="compositionally biased region" description="Basic and acidic residues" evidence="1">
    <location>
        <begin position="24"/>
        <end position="45"/>
    </location>
</feature>
<name>A0A4W2HZA7_BOBOX</name>
<protein>
    <submittedName>
        <fullName evidence="2">Uncharacterized protein</fullName>
    </submittedName>
</protein>
<dbReference type="Ensembl" id="ENSBIXT00005025199.1">
    <property type="protein sequence ID" value="ENSBIXP00005036948.1"/>
    <property type="gene ID" value="ENSBIXG00005018649.1"/>
</dbReference>
<dbReference type="AlphaFoldDB" id="A0A4W2HZA7"/>
<accession>A0A4W2HZA7</accession>
<reference evidence="2" key="2">
    <citation type="submission" date="2025-08" db="UniProtKB">
        <authorList>
            <consortium name="Ensembl"/>
        </authorList>
    </citation>
    <scope>IDENTIFICATION</scope>
</reference>
<dbReference type="GeneTree" id="ENSGT00990000212320"/>
<dbReference type="Proteomes" id="UP000429181">
    <property type="component" value="Chromosome 1"/>
</dbReference>
<feature type="region of interest" description="Disordered" evidence="1">
    <location>
        <begin position="1"/>
        <end position="58"/>
    </location>
</feature>
<sequence length="106" mass="11168">LPRPRASLTAKKKKILSTNQAPVPEEKGRVGHAKKGEEEEGRTDTELPAPETEGCPRCWGQVPAIAEKKDPSSGITSLTLHSAPFSSLSTALTPTNLCLLVPLAAG</sequence>
<organism evidence="2 3">
    <name type="scientific">Bos indicus x Bos taurus</name>
    <name type="common">Hybrid cattle</name>
    <dbReference type="NCBI Taxonomy" id="30522"/>
    <lineage>
        <taxon>Eukaryota</taxon>
        <taxon>Metazoa</taxon>
        <taxon>Chordata</taxon>
        <taxon>Craniata</taxon>
        <taxon>Vertebrata</taxon>
        <taxon>Euteleostomi</taxon>
        <taxon>Mammalia</taxon>
        <taxon>Eutheria</taxon>
        <taxon>Laurasiatheria</taxon>
        <taxon>Artiodactyla</taxon>
        <taxon>Ruminantia</taxon>
        <taxon>Pecora</taxon>
        <taxon>Bovidae</taxon>
        <taxon>Bovinae</taxon>
        <taxon>Bos</taxon>
    </lineage>
</organism>
<evidence type="ECO:0000313" key="2">
    <source>
        <dbReference type="Ensembl" id="ENSBIXP00005036948.1"/>
    </source>
</evidence>
<proteinExistence type="predicted"/>